<evidence type="ECO:0008006" key="4">
    <source>
        <dbReference type="Google" id="ProtNLM"/>
    </source>
</evidence>
<protein>
    <recommendedName>
        <fullName evidence="4">Secreted protein</fullName>
    </recommendedName>
</protein>
<dbReference type="EMBL" id="JANPWB010000005">
    <property type="protein sequence ID" value="KAJ1185764.1"/>
    <property type="molecule type" value="Genomic_DNA"/>
</dbReference>
<comment type="caution">
    <text evidence="2">The sequence shown here is derived from an EMBL/GenBank/DDBJ whole genome shotgun (WGS) entry which is preliminary data.</text>
</comment>
<evidence type="ECO:0000313" key="3">
    <source>
        <dbReference type="Proteomes" id="UP001066276"/>
    </source>
</evidence>
<keyword evidence="3" id="KW-1185">Reference proteome</keyword>
<sequence length="113" mass="12916">MCTQIALSVVRVRAVQHARAEVIVPRAVLSAAHARSAARAEHTVRPNDVFLRHSVPPNTSKKKKRKERPLRWPLSVVSRTIKPVRIHRRTEENHEVKCIRLIHFILVATSEAK</sequence>
<gene>
    <name evidence="2" type="ORF">NDU88_002551</name>
</gene>
<name>A0AAV7U9K8_PLEWA</name>
<evidence type="ECO:0000313" key="2">
    <source>
        <dbReference type="EMBL" id="KAJ1185764.1"/>
    </source>
</evidence>
<feature type="region of interest" description="Disordered" evidence="1">
    <location>
        <begin position="48"/>
        <end position="69"/>
    </location>
</feature>
<organism evidence="2 3">
    <name type="scientific">Pleurodeles waltl</name>
    <name type="common">Iberian ribbed newt</name>
    <dbReference type="NCBI Taxonomy" id="8319"/>
    <lineage>
        <taxon>Eukaryota</taxon>
        <taxon>Metazoa</taxon>
        <taxon>Chordata</taxon>
        <taxon>Craniata</taxon>
        <taxon>Vertebrata</taxon>
        <taxon>Euteleostomi</taxon>
        <taxon>Amphibia</taxon>
        <taxon>Batrachia</taxon>
        <taxon>Caudata</taxon>
        <taxon>Salamandroidea</taxon>
        <taxon>Salamandridae</taxon>
        <taxon>Pleurodelinae</taxon>
        <taxon>Pleurodeles</taxon>
    </lineage>
</organism>
<evidence type="ECO:0000256" key="1">
    <source>
        <dbReference type="SAM" id="MobiDB-lite"/>
    </source>
</evidence>
<dbReference type="Proteomes" id="UP001066276">
    <property type="component" value="Chromosome 3_1"/>
</dbReference>
<dbReference type="AlphaFoldDB" id="A0AAV7U9K8"/>
<accession>A0AAV7U9K8</accession>
<reference evidence="2" key="1">
    <citation type="journal article" date="2022" name="bioRxiv">
        <title>Sequencing and chromosome-scale assembly of the giantPleurodeles waltlgenome.</title>
        <authorList>
            <person name="Brown T."/>
            <person name="Elewa A."/>
            <person name="Iarovenko S."/>
            <person name="Subramanian E."/>
            <person name="Araus A.J."/>
            <person name="Petzold A."/>
            <person name="Susuki M."/>
            <person name="Suzuki K.-i.T."/>
            <person name="Hayashi T."/>
            <person name="Toyoda A."/>
            <person name="Oliveira C."/>
            <person name="Osipova E."/>
            <person name="Leigh N.D."/>
            <person name="Simon A."/>
            <person name="Yun M.H."/>
        </authorList>
    </citation>
    <scope>NUCLEOTIDE SEQUENCE</scope>
    <source>
        <strain evidence="2">20211129_DDA</strain>
        <tissue evidence="2">Liver</tissue>
    </source>
</reference>
<proteinExistence type="predicted"/>